<organism evidence="9 10">
    <name type="scientific">Caerostris darwini</name>
    <dbReference type="NCBI Taxonomy" id="1538125"/>
    <lineage>
        <taxon>Eukaryota</taxon>
        <taxon>Metazoa</taxon>
        <taxon>Ecdysozoa</taxon>
        <taxon>Arthropoda</taxon>
        <taxon>Chelicerata</taxon>
        <taxon>Arachnida</taxon>
        <taxon>Araneae</taxon>
        <taxon>Araneomorphae</taxon>
        <taxon>Entelegynae</taxon>
        <taxon>Araneoidea</taxon>
        <taxon>Araneidae</taxon>
        <taxon>Caerostris</taxon>
    </lineage>
</organism>
<keyword evidence="6" id="KW-0687">Ribonucleoprotein</keyword>
<evidence type="ECO:0000256" key="8">
    <source>
        <dbReference type="ARBA" id="ARBA00035425"/>
    </source>
</evidence>
<evidence type="ECO:0000313" key="10">
    <source>
        <dbReference type="Proteomes" id="UP001054837"/>
    </source>
</evidence>
<dbReference type="GO" id="GO:0003735">
    <property type="term" value="F:structural constituent of ribosome"/>
    <property type="evidence" value="ECO:0007669"/>
    <property type="project" value="InterPro"/>
</dbReference>
<evidence type="ECO:0000256" key="3">
    <source>
        <dbReference type="ARBA" id="ARBA00022946"/>
    </source>
</evidence>
<evidence type="ECO:0000256" key="6">
    <source>
        <dbReference type="ARBA" id="ARBA00023274"/>
    </source>
</evidence>
<protein>
    <recommendedName>
        <fullName evidence="7">Large ribosomal subunit protein mL52</fullName>
    </recommendedName>
    <alternativeName>
        <fullName evidence="8">39S ribosomal protein L52, mitochondrial</fullName>
    </alternativeName>
</protein>
<dbReference type="Proteomes" id="UP001054837">
    <property type="component" value="Unassembled WGS sequence"/>
</dbReference>
<dbReference type="AlphaFoldDB" id="A0AAV4TNJ2"/>
<keyword evidence="3" id="KW-0809">Transit peptide</keyword>
<keyword evidence="5" id="KW-0496">Mitochondrion</keyword>
<keyword evidence="10" id="KW-1185">Reference proteome</keyword>
<evidence type="ECO:0000256" key="1">
    <source>
        <dbReference type="ARBA" id="ARBA00004173"/>
    </source>
</evidence>
<evidence type="ECO:0000256" key="2">
    <source>
        <dbReference type="ARBA" id="ARBA00007232"/>
    </source>
</evidence>
<name>A0AAV4TNJ2_9ARAC</name>
<dbReference type="GO" id="GO:0005762">
    <property type="term" value="C:mitochondrial large ribosomal subunit"/>
    <property type="evidence" value="ECO:0007669"/>
    <property type="project" value="InterPro"/>
</dbReference>
<sequence length="130" mass="14881">MVLCKQILFLKFISTPLKSGLTFKHMHISSVLQESVTQYRLRKGIPAKGREYGPLADLPDWSYADGRPAPIPHEKAARIKLQKEYLDQIINLSKEVDKCLDLNRQKAVKEEDIRRKAKANFLKSKGQAFS</sequence>
<comment type="subcellular location">
    <subcellularLocation>
        <location evidence="1">Mitochondrion</location>
    </subcellularLocation>
</comment>
<comment type="caution">
    <text evidence="9">The sequence shown here is derived from an EMBL/GenBank/DDBJ whole genome shotgun (WGS) entry which is preliminary data.</text>
</comment>
<evidence type="ECO:0000256" key="7">
    <source>
        <dbReference type="ARBA" id="ARBA00035181"/>
    </source>
</evidence>
<dbReference type="PANTHER" id="PTHR34090:SF1">
    <property type="entry name" value="LARGE RIBOSOMAL SUBUNIT PROTEIN ML52"/>
    <property type="match status" value="1"/>
</dbReference>
<proteinExistence type="inferred from homology"/>
<keyword evidence="4 9" id="KW-0689">Ribosomal protein</keyword>
<dbReference type="PANTHER" id="PTHR34090">
    <property type="entry name" value="39S RIBOSOMAL PROTEIN L52, MITOCHONDRIAL"/>
    <property type="match status" value="1"/>
</dbReference>
<evidence type="ECO:0000313" key="9">
    <source>
        <dbReference type="EMBL" id="GIY46547.1"/>
    </source>
</evidence>
<dbReference type="GO" id="GO:0032543">
    <property type="term" value="P:mitochondrial translation"/>
    <property type="evidence" value="ECO:0007669"/>
    <property type="project" value="InterPro"/>
</dbReference>
<dbReference type="InterPro" id="IPR034596">
    <property type="entry name" value="Ribosomal_mL52"/>
</dbReference>
<dbReference type="Pfam" id="PF18699">
    <property type="entry name" value="MRPL52"/>
    <property type="match status" value="1"/>
</dbReference>
<comment type="similarity">
    <text evidence="2">Belongs to the mitochondrion-specific ribosomal protein mL52 family.</text>
</comment>
<evidence type="ECO:0000256" key="4">
    <source>
        <dbReference type="ARBA" id="ARBA00022980"/>
    </source>
</evidence>
<gene>
    <name evidence="9" type="primary">AVEN_84529_1</name>
    <name evidence="9" type="ORF">CDAR_490191</name>
</gene>
<evidence type="ECO:0000256" key="5">
    <source>
        <dbReference type="ARBA" id="ARBA00023128"/>
    </source>
</evidence>
<reference evidence="9 10" key="1">
    <citation type="submission" date="2021-06" db="EMBL/GenBank/DDBJ databases">
        <title>Caerostris darwini draft genome.</title>
        <authorList>
            <person name="Kono N."/>
            <person name="Arakawa K."/>
        </authorList>
    </citation>
    <scope>NUCLEOTIDE SEQUENCE [LARGE SCALE GENOMIC DNA]</scope>
</reference>
<dbReference type="EMBL" id="BPLQ01009775">
    <property type="protein sequence ID" value="GIY46547.1"/>
    <property type="molecule type" value="Genomic_DNA"/>
</dbReference>
<accession>A0AAV4TNJ2</accession>